<sequence length="89" mass="9679">MAMRALKVSAAPPTVVECGSAVTTCKKISIVRYHTHSPTTYKANFSSTAYTGDCGACIGIFFPSYYTCTQLHHRPVQLRLRAVRAAALL</sequence>
<organism evidence="1 2">
    <name type="scientific">Macrostomum lignano</name>
    <dbReference type="NCBI Taxonomy" id="282301"/>
    <lineage>
        <taxon>Eukaryota</taxon>
        <taxon>Metazoa</taxon>
        <taxon>Spiralia</taxon>
        <taxon>Lophotrochozoa</taxon>
        <taxon>Platyhelminthes</taxon>
        <taxon>Rhabditophora</taxon>
        <taxon>Macrostomorpha</taxon>
        <taxon>Macrostomida</taxon>
        <taxon>Macrostomidae</taxon>
        <taxon>Macrostomum</taxon>
    </lineage>
</organism>
<evidence type="ECO:0000313" key="1">
    <source>
        <dbReference type="Proteomes" id="UP000095280"/>
    </source>
</evidence>
<dbReference type="AlphaFoldDB" id="A0A1I8HI09"/>
<name>A0A1I8HI09_9PLAT</name>
<keyword evidence="1" id="KW-1185">Reference proteome</keyword>
<dbReference type="WBParaSite" id="maker-uti_cns_0006183-snap-gene-0.2-mRNA-1">
    <property type="protein sequence ID" value="maker-uti_cns_0006183-snap-gene-0.2-mRNA-1"/>
    <property type="gene ID" value="maker-uti_cns_0006183-snap-gene-0.2"/>
</dbReference>
<protein>
    <submittedName>
        <fullName evidence="2">Secreted protein</fullName>
    </submittedName>
</protein>
<dbReference type="Proteomes" id="UP000095280">
    <property type="component" value="Unplaced"/>
</dbReference>
<accession>A0A1I8HI09</accession>
<evidence type="ECO:0000313" key="2">
    <source>
        <dbReference type="WBParaSite" id="maker-uti_cns_0006183-snap-gene-0.2-mRNA-1"/>
    </source>
</evidence>
<proteinExistence type="predicted"/>
<reference evidence="2" key="1">
    <citation type="submission" date="2016-11" db="UniProtKB">
        <authorList>
            <consortium name="WormBaseParasite"/>
        </authorList>
    </citation>
    <scope>IDENTIFICATION</scope>
</reference>